<evidence type="ECO:0000313" key="1">
    <source>
        <dbReference type="EMBL" id="GFH15906.1"/>
    </source>
</evidence>
<keyword evidence="2" id="KW-1185">Reference proteome</keyword>
<proteinExistence type="predicted"/>
<reference evidence="1 2" key="1">
    <citation type="submission" date="2020-02" db="EMBL/GenBank/DDBJ databases">
        <title>Draft genome sequence of Haematococcus lacustris strain NIES-144.</title>
        <authorList>
            <person name="Morimoto D."/>
            <person name="Nakagawa S."/>
            <person name="Yoshida T."/>
            <person name="Sawayama S."/>
        </authorList>
    </citation>
    <scope>NUCLEOTIDE SEQUENCE [LARGE SCALE GENOMIC DNA]</scope>
    <source>
        <strain evidence="1 2">NIES-144</strain>
    </source>
</reference>
<evidence type="ECO:0000313" key="2">
    <source>
        <dbReference type="Proteomes" id="UP000485058"/>
    </source>
</evidence>
<organism evidence="1 2">
    <name type="scientific">Haematococcus lacustris</name>
    <name type="common">Green alga</name>
    <name type="synonym">Haematococcus pluvialis</name>
    <dbReference type="NCBI Taxonomy" id="44745"/>
    <lineage>
        <taxon>Eukaryota</taxon>
        <taxon>Viridiplantae</taxon>
        <taxon>Chlorophyta</taxon>
        <taxon>core chlorophytes</taxon>
        <taxon>Chlorophyceae</taxon>
        <taxon>CS clade</taxon>
        <taxon>Chlamydomonadales</taxon>
        <taxon>Haematococcaceae</taxon>
        <taxon>Haematococcus</taxon>
    </lineage>
</organism>
<dbReference type="EMBL" id="BLLF01000918">
    <property type="protein sequence ID" value="GFH15906.1"/>
    <property type="molecule type" value="Genomic_DNA"/>
</dbReference>
<feature type="non-terminal residue" evidence="1">
    <location>
        <position position="63"/>
    </location>
</feature>
<sequence length="63" mass="6601">GLQGLSWPHLAQLPSWLAQQQQPGPVPLLQHLEAALQAAAPGAVRQLSPLQLSQLTCSLATLG</sequence>
<gene>
    <name evidence="1" type="ORF">HaLaN_12229</name>
</gene>
<comment type="caution">
    <text evidence="1">The sequence shown here is derived from an EMBL/GenBank/DDBJ whole genome shotgun (WGS) entry which is preliminary data.</text>
</comment>
<name>A0A699Z9K6_HAELA</name>
<feature type="non-terminal residue" evidence="1">
    <location>
        <position position="1"/>
    </location>
</feature>
<dbReference type="AlphaFoldDB" id="A0A699Z9K6"/>
<accession>A0A699Z9K6</accession>
<protein>
    <submittedName>
        <fullName evidence="1">Uncharacterized protein</fullName>
    </submittedName>
</protein>
<dbReference type="Proteomes" id="UP000485058">
    <property type="component" value="Unassembled WGS sequence"/>
</dbReference>